<comment type="subcellular location">
    <subcellularLocation>
        <location evidence="1">Golgi apparatus membrane</location>
        <topology evidence="1">Single-pass type II membrane protein</topology>
    </subcellularLocation>
</comment>
<evidence type="ECO:0000256" key="1">
    <source>
        <dbReference type="ARBA" id="ARBA00004323"/>
    </source>
</evidence>
<reference evidence="10 11" key="1">
    <citation type="submission" date="2016-10" db="EMBL/GenBank/DDBJ databases">
        <authorList>
            <person name="de Groot N.N."/>
        </authorList>
    </citation>
    <scope>NUCLEOTIDE SEQUENCE [LARGE SCALE GENOMIC DNA]</scope>
    <source>
        <strain evidence="10 11">CBS 141442</strain>
    </source>
</reference>
<keyword evidence="4" id="KW-0808">Transferase</keyword>
<dbReference type="GO" id="GO:0000139">
    <property type="term" value="C:Golgi membrane"/>
    <property type="evidence" value="ECO:0007669"/>
    <property type="project" value="UniProtKB-SubCell"/>
</dbReference>
<evidence type="ECO:0000256" key="5">
    <source>
        <dbReference type="ARBA" id="ARBA00022692"/>
    </source>
</evidence>
<evidence type="ECO:0000256" key="7">
    <source>
        <dbReference type="ARBA" id="ARBA00022989"/>
    </source>
</evidence>
<gene>
    <name evidence="10" type="ORF">SAMEA4029010_CIC11G00000002813</name>
</gene>
<dbReference type="PANTHER" id="PTHR31646:SF1">
    <property type="entry name" value="ALPHA-1,2-MANNOSYLTRANSFERASE MNN2"/>
    <property type="match status" value="1"/>
</dbReference>
<dbReference type="PANTHER" id="PTHR31646">
    <property type="entry name" value="ALPHA-1,2-MANNOSYLTRANSFERASE MNN2"/>
    <property type="match status" value="1"/>
</dbReference>
<keyword evidence="8" id="KW-0333">Golgi apparatus</keyword>
<evidence type="ECO:0000256" key="8">
    <source>
        <dbReference type="ARBA" id="ARBA00023034"/>
    </source>
</evidence>
<dbReference type="GO" id="GO:0046354">
    <property type="term" value="P:mannan biosynthetic process"/>
    <property type="evidence" value="ECO:0007669"/>
    <property type="project" value="UniProtKB-ARBA"/>
</dbReference>
<evidence type="ECO:0000313" key="11">
    <source>
        <dbReference type="Proteomes" id="UP000182334"/>
    </source>
</evidence>
<dbReference type="EMBL" id="LT635756">
    <property type="protein sequence ID" value="SGZ48121.1"/>
    <property type="molecule type" value="Genomic_DNA"/>
</dbReference>
<sequence>MCAQPHSEVVETYEDAKSNVLIADLDTAKLKFIDGTYKGERSKSLKMGHDFYEQIMTVIKNAKPTCGKLDNYPNGPAKAELVEIATGSNGRVFSEKYLSDALKLDETQKELMAASHKYALENLPENAPKGLYLGTGIAYVGGGKFNWMVLLSLRQLRARGCELPVEIFIPSLEEFELELCSAIFPLLNARCVHIPTALYKENESPDSLKFGGYQFKCLAIMLSSFENVLLLDSDNIPAHSPEAIFTNEPYLSKGLIVWPDYWHRTTSPDYYSIAGIEISRTKVLPKFHEKPGERIDQDQPGENFDWENYPYHEREGAIPDPSTESGQLVLNKKTHMKSLLLALYYNLYGPDYYYPLLSQGGSGEGDKETFLAAAVVTHKPFYQIMKFLGALGNIRDGNFNGNGMGQHDPVQDYKWSVERHKLRKSLKGADFEAAVSQLKEPGLLFIHANHPKLDPWDLVKEHQIIQDNGERLRLYGWDLKDRVGSDIELDLWNYMDQLLCDWKIKIDHYSEVDRSELCNEVRAHRDWLLSTAKKD</sequence>
<evidence type="ECO:0000256" key="9">
    <source>
        <dbReference type="ARBA" id="ARBA00023136"/>
    </source>
</evidence>
<evidence type="ECO:0000256" key="6">
    <source>
        <dbReference type="ARBA" id="ARBA00022968"/>
    </source>
</evidence>
<protein>
    <submittedName>
        <fullName evidence="10">CIC11C00000002813</fullName>
    </submittedName>
</protein>
<dbReference type="Pfam" id="PF11051">
    <property type="entry name" value="Mannosyl_trans3"/>
    <property type="match status" value="1"/>
</dbReference>
<evidence type="ECO:0000313" key="10">
    <source>
        <dbReference type="EMBL" id="SGZ48121.1"/>
    </source>
</evidence>
<evidence type="ECO:0000256" key="2">
    <source>
        <dbReference type="ARBA" id="ARBA00004922"/>
    </source>
</evidence>
<dbReference type="InterPro" id="IPR022751">
    <property type="entry name" value="Alpha_mannosyltransferase"/>
</dbReference>
<keyword evidence="9" id="KW-0472">Membrane</keyword>
<keyword evidence="6" id="KW-0735">Signal-anchor</keyword>
<dbReference type="STRING" id="45354.A0A1L0BBH0"/>
<dbReference type="GO" id="GO:0000026">
    <property type="term" value="F:alpha-1,2-mannosyltransferase activity"/>
    <property type="evidence" value="ECO:0007669"/>
    <property type="project" value="TreeGrafter"/>
</dbReference>
<dbReference type="AlphaFoldDB" id="A0A1L0BBH0"/>
<dbReference type="SUPFAM" id="SSF53448">
    <property type="entry name" value="Nucleotide-diphospho-sugar transferases"/>
    <property type="match status" value="1"/>
</dbReference>
<dbReference type="OrthoDB" id="430354at2759"/>
<accession>A0A1L0BBH0</accession>
<dbReference type="InterPro" id="IPR029044">
    <property type="entry name" value="Nucleotide-diphossugar_trans"/>
</dbReference>
<keyword evidence="7" id="KW-1133">Transmembrane helix</keyword>
<dbReference type="Proteomes" id="UP000182334">
    <property type="component" value="Chromosome I"/>
</dbReference>
<keyword evidence="11" id="KW-1185">Reference proteome</keyword>
<comment type="similarity">
    <text evidence="3">Belongs to the MNN1/MNT family.</text>
</comment>
<name>A0A1L0BBH0_9ASCO</name>
<organism evidence="10 11">
    <name type="scientific">Sungouiella intermedia</name>
    <dbReference type="NCBI Taxonomy" id="45354"/>
    <lineage>
        <taxon>Eukaryota</taxon>
        <taxon>Fungi</taxon>
        <taxon>Dikarya</taxon>
        <taxon>Ascomycota</taxon>
        <taxon>Saccharomycotina</taxon>
        <taxon>Pichiomycetes</taxon>
        <taxon>Metschnikowiaceae</taxon>
        <taxon>Sungouiella</taxon>
    </lineage>
</organism>
<comment type="pathway">
    <text evidence="2">Protein modification; protein glycosylation.</text>
</comment>
<keyword evidence="5" id="KW-0812">Transmembrane</keyword>
<evidence type="ECO:0000256" key="4">
    <source>
        <dbReference type="ARBA" id="ARBA00022679"/>
    </source>
</evidence>
<evidence type="ECO:0000256" key="3">
    <source>
        <dbReference type="ARBA" id="ARBA00009105"/>
    </source>
</evidence>
<proteinExistence type="inferred from homology"/>